<name>A0A0T6LKV0_WENVI</name>
<comment type="caution">
    <text evidence="2">The sequence shown here is derived from an EMBL/GenBank/DDBJ whole genome shotgun (WGS) entry which is preliminary data.</text>
</comment>
<dbReference type="EMBL" id="LLZU01000039">
    <property type="protein sequence ID" value="KRV46513.1"/>
    <property type="molecule type" value="Genomic_DNA"/>
</dbReference>
<evidence type="ECO:0000313" key="2">
    <source>
        <dbReference type="EMBL" id="KRV46513.1"/>
    </source>
</evidence>
<dbReference type="Proteomes" id="UP000050867">
    <property type="component" value="Unassembled WGS sequence"/>
</dbReference>
<reference evidence="2 3" key="1">
    <citation type="submission" date="2015-10" db="EMBL/GenBank/DDBJ databases">
        <title>Draft genome sequence of pyrrolomycin-producing Streptomyces vitaminophilus.</title>
        <authorList>
            <person name="Graham D.E."/>
            <person name="Mahan K.M."/>
            <person name="Klingeman D.M."/>
            <person name="Hettich R.L."/>
            <person name="Parry R.J."/>
        </authorList>
    </citation>
    <scope>NUCLEOTIDE SEQUENCE [LARGE SCALE GENOMIC DNA]</scope>
    <source>
        <strain evidence="2 3">ATCC 31673</strain>
    </source>
</reference>
<keyword evidence="3" id="KW-1185">Reference proteome</keyword>
<sequence>MATRPSTGHQVDPHGLRAGEAGRLLAGAGWRRFVVLGDGGATVARRGVRGGALTSWTERVAGTLRAVRPDLAHLNLAKRGVVVAQVRSQQLAAALDFTCDLAAVFCGTDDVRRRSFDADAFEMELSRIVAPLRDVGCEVLTVSPFDVTRTDVVPVEERNRLRDRLRLLVERTAVVSLRHGALHVDLAGHPAGAEADVYDGDGRQWSGRGHAVAAAEVVRRLGAHVTLGRRSH</sequence>
<protein>
    <recommendedName>
        <fullName evidence="1">SGNH hydrolase-type esterase domain-containing protein</fullName>
    </recommendedName>
</protein>
<accession>A0A0T6LKV0</accession>
<organism evidence="2 3">
    <name type="scientific">Wenjunlia vitaminophila</name>
    <name type="common">Streptomyces vitaminophilus</name>
    <dbReference type="NCBI Taxonomy" id="76728"/>
    <lineage>
        <taxon>Bacteria</taxon>
        <taxon>Bacillati</taxon>
        <taxon>Actinomycetota</taxon>
        <taxon>Actinomycetes</taxon>
        <taxon>Kitasatosporales</taxon>
        <taxon>Streptomycetaceae</taxon>
        <taxon>Wenjunlia</taxon>
    </lineage>
</organism>
<evidence type="ECO:0000259" key="1">
    <source>
        <dbReference type="Pfam" id="PF13472"/>
    </source>
</evidence>
<proteinExistence type="predicted"/>
<dbReference type="STRING" id="76728.AQ490_11515"/>
<dbReference type="eggNOG" id="COG2755">
    <property type="taxonomic scope" value="Bacteria"/>
</dbReference>
<dbReference type="Gene3D" id="3.40.50.1110">
    <property type="entry name" value="SGNH hydrolase"/>
    <property type="match status" value="1"/>
</dbReference>
<dbReference type="RefSeq" id="WP_018386605.1">
    <property type="nucleotide sequence ID" value="NZ_LLZU01000039.1"/>
</dbReference>
<dbReference type="InterPro" id="IPR036514">
    <property type="entry name" value="SGNH_hydro_sf"/>
</dbReference>
<dbReference type="AlphaFoldDB" id="A0A0T6LKV0"/>
<dbReference type="InterPro" id="IPR013830">
    <property type="entry name" value="SGNH_hydro"/>
</dbReference>
<dbReference type="SUPFAM" id="SSF52266">
    <property type="entry name" value="SGNH hydrolase"/>
    <property type="match status" value="1"/>
</dbReference>
<evidence type="ECO:0000313" key="3">
    <source>
        <dbReference type="Proteomes" id="UP000050867"/>
    </source>
</evidence>
<dbReference type="OrthoDB" id="3474033at2"/>
<feature type="domain" description="SGNH hydrolase-type esterase" evidence="1">
    <location>
        <begin position="51"/>
        <end position="201"/>
    </location>
</feature>
<gene>
    <name evidence="2" type="ORF">AQ490_11515</name>
</gene>
<dbReference type="Pfam" id="PF13472">
    <property type="entry name" value="Lipase_GDSL_2"/>
    <property type="match status" value="1"/>
</dbReference>